<keyword evidence="1" id="KW-0489">Methyltransferase</keyword>
<keyword evidence="1" id="KW-0808">Transferase</keyword>
<organism evidence="1 2">
    <name type="scientific">Hansschlegelia zhihuaiae</name>
    <dbReference type="NCBI Taxonomy" id="405005"/>
    <lineage>
        <taxon>Bacteria</taxon>
        <taxon>Pseudomonadati</taxon>
        <taxon>Pseudomonadota</taxon>
        <taxon>Alphaproteobacteria</taxon>
        <taxon>Hyphomicrobiales</taxon>
        <taxon>Methylopilaceae</taxon>
        <taxon>Hansschlegelia</taxon>
    </lineage>
</organism>
<dbReference type="InterPro" id="IPR029063">
    <property type="entry name" value="SAM-dependent_MTases_sf"/>
</dbReference>
<evidence type="ECO:0000313" key="1">
    <source>
        <dbReference type="EMBL" id="RXF74451.1"/>
    </source>
</evidence>
<dbReference type="OrthoDB" id="210346at2"/>
<dbReference type="GO" id="GO:0032259">
    <property type="term" value="P:methylation"/>
    <property type="evidence" value="ECO:0007669"/>
    <property type="project" value="UniProtKB-KW"/>
</dbReference>
<dbReference type="AlphaFoldDB" id="A0A4Q0ML65"/>
<dbReference type="Proteomes" id="UP000289708">
    <property type="component" value="Unassembled WGS sequence"/>
</dbReference>
<evidence type="ECO:0000313" key="2">
    <source>
        <dbReference type="Proteomes" id="UP000289708"/>
    </source>
</evidence>
<dbReference type="EMBL" id="RYFI01000004">
    <property type="protein sequence ID" value="RXF74451.1"/>
    <property type="molecule type" value="Genomic_DNA"/>
</dbReference>
<reference evidence="1 2" key="1">
    <citation type="submission" date="2018-12" db="EMBL/GenBank/DDBJ databases">
        <title>bacterium Hansschlegelia zhihuaiae S113.</title>
        <authorList>
            <person name="He J."/>
        </authorList>
    </citation>
    <scope>NUCLEOTIDE SEQUENCE [LARGE SCALE GENOMIC DNA]</scope>
    <source>
        <strain evidence="1 2">S 113</strain>
    </source>
</reference>
<sequence length="234" mass="26500">MVKYYCVICEGTNFTDFRGRKLEECTKCRSKARTRASFLAMKITGIFDIRDRRVLHLAPEKGLSAVLARHFGAGYYACDFDPTRYAFDHAPTHKLNLCADEYDIGTFDYILHNHVLEHVPCNPLLVVSKLDKLLNPGGIHIFTVPFSGSITRENLDPGLSTLEREKAFGQADHMRVFGSVDFPHALAELRGVINPKFPMLARFSRADLDRYRIPAEDHSKVTGGTVFFYQSPLQ</sequence>
<name>A0A4Q0ML65_9HYPH</name>
<dbReference type="CDD" id="cd02440">
    <property type="entry name" value="AdoMet_MTases"/>
    <property type="match status" value="1"/>
</dbReference>
<dbReference type="Gene3D" id="3.40.50.150">
    <property type="entry name" value="Vaccinia Virus protein VP39"/>
    <property type="match status" value="1"/>
</dbReference>
<gene>
    <name evidence="1" type="ORF">EK403_06495</name>
</gene>
<keyword evidence="2" id="KW-1185">Reference proteome</keyword>
<dbReference type="GO" id="GO:0008168">
    <property type="term" value="F:methyltransferase activity"/>
    <property type="evidence" value="ECO:0007669"/>
    <property type="project" value="UniProtKB-KW"/>
</dbReference>
<dbReference type="SUPFAM" id="SSF53335">
    <property type="entry name" value="S-adenosyl-L-methionine-dependent methyltransferases"/>
    <property type="match status" value="1"/>
</dbReference>
<dbReference type="Pfam" id="PF13489">
    <property type="entry name" value="Methyltransf_23"/>
    <property type="match status" value="1"/>
</dbReference>
<dbReference type="RefSeq" id="WP_128776676.1">
    <property type="nucleotide sequence ID" value="NZ_RYFI01000004.1"/>
</dbReference>
<comment type="caution">
    <text evidence="1">The sequence shown here is derived from an EMBL/GenBank/DDBJ whole genome shotgun (WGS) entry which is preliminary data.</text>
</comment>
<protein>
    <submittedName>
        <fullName evidence="1">Methyltransferase domain-containing protein</fullName>
    </submittedName>
</protein>
<proteinExistence type="predicted"/>
<accession>A0A4Q0ML65</accession>